<dbReference type="PROSITE" id="PS50878">
    <property type="entry name" value="RT_POL"/>
    <property type="match status" value="1"/>
</dbReference>
<dbReference type="PANTHER" id="PTHR24251">
    <property type="entry name" value="OVOCHYMASE-RELATED"/>
    <property type="match status" value="1"/>
</dbReference>
<name>A0A6S7H4I3_PARCT</name>
<dbReference type="Pfam" id="PF00078">
    <property type="entry name" value="RVT_1"/>
    <property type="match status" value="1"/>
</dbReference>
<dbReference type="PROSITE" id="PS01180">
    <property type="entry name" value="CUB"/>
    <property type="match status" value="2"/>
</dbReference>
<dbReference type="CDD" id="cd00041">
    <property type="entry name" value="CUB"/>
    <property type="match status" value="2"/>
</dbReference>
<dbReference type="InterPro" id="IPR000477">
    <property type="entry name" value="RT_dom"/>
</dbReference>
<feature type="compositionally biased region" description="Basic and acidic residues" evidence="4">
    <location>
        <begin position="619"/>
        <end position="635"/>
    </location>
</feature>
<feature type="region of interest" description="Disordered" evidence="4">
    <location>
        <begin position="483"/>
        <end position="502"/>
    </location>
</feature>
<sequence length="635" mass="70281">MLYGVPQGSILGPLLFIMFINDLPLYANSNTDMYADDSTIHTSARTVEELNNKLTEDMTNVQAWCTNNNMVINDGKTKAMLITTSQRAATLNSSLRVEFNGVQLKNTNNEKILGVVMNEHLSWKQQIDKVAKSLKKGIHLLRQIKEYLPIECRRTMTGLSGSFRSHKAAVSEMDPRSQYCSWLITLAEIYNVSLSFKELTIPSCNDTFLRIYDGSNGAAPLLGTYCGSNASTEVVILSSTNNLYIVSNSGSYARNPKNTFSLYAQYQAKNFAECRRTMTGLCGSFRSHKAAVSDMDPRSQYCSWLITLAEIYNVSLSFKELIIPSCKDTFLRIYDGSNGAAPLLGTYCGSNASTEIVVLSSTNNLYIVSNSGSYARNPKNIFTFHAQYNATNLAVKEKTVKEKTGSTIIIIAATVGGVVFLCIVLVVLLITYKQRKRAPKLSTPVNIPLTDATPQQSLPIDQEPSCETVAGVDQEFDDGVAPKAKESEDIPGEGNETVASVNRDFYDDVAPEAKESEDISAEGNTSDYEEVGGPSSVDKTSGFETPGQNKTYEEPELSPENPVYTELDENRIHGRNTTEGSTYQKLVKQDSDYVIPAHERGESYEDIKMGRNLPDDTELDQRKREVDDYQKLVKT</sequence>
<comment type="caution">
    <text evidence="3">Lacks conserved residue(s) required for the propagation of feature annotation.</text>
</comment>
<keyword evidence="5" id="KW-0812">Transmembrane</keyword>
<feature type="region of interest" description="Disordered" evidence="4">
    <location>
        <begin position="512"/>
        <end position="635"/>
    </location>
</feature>
<accession>A0A6S7H4I3</accession>
<dbReference type="Proteomes" id="UP001152795">
    <property type="component" value="Unassembled WGS sequence"/>
</dbReference>
<evidence type="ECO:0000256" key="4">
    <source>
        <dbReference type="SAM" id="MobiDB-lite"/>
    </source>
</evidence>
<dbReference type="PANTHER" id="PTHR24251:SF37">
    <property type="entry name" value="CUB DOMAIN-CONTAINING PROTEIN"/>
    <property type="match status" value="1"/>
</dbReference>
<keyword evidence="7" id="KW-1185">Reference proteome</keyword>
<feature type="compositionally biased region" description="Polar residues" evidence="4">
    <location>
        <begin position="537"/>
        <end position="550"/>
    </location>
</feature>
<comment type="caution">
    <text evidence="6">The sequence shown here is derived from an EMBL/GenBank/DDBJ whole genome shotgun (WGS) entry which is preliminary data.</text>
</comment>
<feature type="transmembrane region" description="Helical" evidence="5">
    <location>
        <begin position="408"/>
        <end position="432"/>
    </location>
</feature>
<evidence type="ECO:0000313" key="7">
    <source>
        <dbReference type="Proteomes" id="UP001152795"/>
    </source>
</evidence>
<organism evidence="6 7">
    <name type="scientific">Paramuricea clavata</name>
    <name type="common">Red gorgonian</name>
    <name type="synonym">Violescent sea-whip</name>
    <dbReference type="NCBI Taxonomy" id="317549"/>
    <lineage>
        <taxon>Eukaryota</taxon>
        <taxon>Metazoa</taxon>
        <taxon>Cnidaria</taxon>
        <taxon>Anthozoa</taxon>
        <taxon>Octocorallia</taxon>
        <taxon>Malacalcyonacea</taxon>
        <taxon>Plexauridae</taxon>
        <taxon>Paramuricea</taxon>
    </lineage>
</organism>
<dbReference type="EMBL" id="CACRXK020001907">
    <property type="protein sequence ID" value="CAB3991727.1"/>
    <property type="molecule type" value="Genomic_DNA"/>
</dbReference>
<keyword evidence="5" id="KW-0472">Membrane</keyword>
<evidence type="ECO:0000256" key="2">
    <source>
        <dbReference type="ARBA" id="ARBA00023157"/>
    </source>
</evidence>
<feature type="compositionally biased region" description="Basic and acidic residues" evidence="4">
    <location>
        <begin position="587"/>
        <end position="609"/>
    </location>
</feature>
<feature type="compositionally biased region" description="Polar residues" evidence="4">
    <location>
        <begin position="575"/>
        <end position="584"/>
    </location>
</feature>
<keyword evidence="2" id="KW-1015">Disulfide bond</keyword>
<dbReference type="Pfam" id="PF00431">
    <property type="entry name" value="CUB"/>
    <property type="match status" value="2"/>
</dbReference>
<dbReference type="Gene3D" id="2.60.120.290">
    <property type="entry name" value="Spermadhesin, CUB domain"/>
    <property type="match status" value="2"/>
</dbReference>
<gene>
    <name evidence="6" type="ORF">PACLA_8A087786</name>
</gene>
<evidence type="ECO:0000256" key="5">
    <source>
        <dbReference type="SAM" id="Phobius"/>
    </source>
</evidence>
<dbReference type="SUPFAM" id="SSF49854">
    <property type="entry name" value="Spermadhesin, CUB domain"/>
    <property type="match status" value="2"/>
</dbReference>
<proteinExistence type="predicted"/>
<dbReference type="AlphaFoldDB" id="A0A6S7H4I3"/>
<evidence type="ECO:0000256" key="1">
    <source>
        <dbReference type="ARBA" id="ARBA00022737"/>
    </source>
</evidence>
<dbReference type="InterPro" id="IPR035914">
    <property type="entry name" value="Sperma_CUB_dom_sf"/>
</dbReference>
<evidence type="ECO:0000256" key="3">
    <source>
        <dbReference type="PROSITE-ProRule" id="PRU00059"/>
    </source>
</evidence>
<reference evidence="6" key="1">
    <citation type="submission" date="2020-04" db="EMBL/GenBank/DDBJ databases">
        <authorList>
            <person name="Alioto T."/>
            <person name="Alioto T."/>
            <person name="Gomez Garrido J."/>
        </authorList>
    </citation>
    <scope>NUCLEOTIDE SEQUENCE</scope>
    <source>
        <strain evidence="6">A484AB</strain>
    </source>
</reference>
<evidence type="ECO:0000313" key="6">
    <source>
        <dbReference type="EMBL" id="CAB3991727.1"/>
    </source>
</evidence>
<dbReference type="InterPro" id="IPR000859">
    <property type="entry name" value="CUB_dom"/>
</dbReference>
<protein>
    <submittedName>
        <fullName evidence="6">Uncharacterized protein</fullName>
    </submittedName>
</protein>
<dbReference type="SMART" id="SM00042">
    <property type="entry name" value="CUB"/>
    <property type="match status" value="2"/>
</dbReference>
<keyword evidence="1" id="KW-0677">Repeat</keyword>
<keyword evidence="5" id="KW-1133">Transmembrane helix</keyword>